<proteinExistence type="predicted"/>
<organism evidence="1 2">
    <name type="scientific">Ignelater luminosus</name>
    <name type="common">Cucubano</name>
    <name type="synonym">Pyrophorus luminosus</name>
    <dbReference type="NCBI Taxonomy" id="2038154"/>
    <lineage>
        <taxon>Eukaryota</taxon>
        <taxon>Metazoa</taxon>
        <taxon>Ecdysozoa</taxon>
        <taxon>Arthropoda</taxon>
        <taxon>Hexapoda</taxon>
        <taxon>Insecta</taxon>
        <taxon>Pterygota</taxon>
        <taxon>Neoptera</taxon>
        <taxon>Endopterygota</taxon>
        <taxon>Coleoptera</taxon>
        <taxon>Polyphaga</taxon>
        <taxon>Elateriformia</taxon>
        <taxon>Elateroidea</taxon>
        <taxon>Elateridae</taxon>
        <taxon>Agrypninae</taxon>
        <taxon>Pyrophorini</taxon>
        <taxon>Ignelater</taxon>
    </lineage>
</organism>
<accession>A0A8K0CTT4</accession>
<evidence type="ECO:0000313" key="1">
    <source>
        <dbReference type="EMBL" id="KAF2893484.1"/>
    </source>
</evidence>
<comment type="caution">
    <text evidence="1">The sequence shown here is derived from an EMBL/GenBank/DDBJ whole genome shotgun (WGS) entry which is preliminary data.</text>
</comment>
<dbReference type="AlphaFoldDB" id="A0A8K0CTT4"/>
<keyword evidence="2" id="KW-1185">Reference proteome</keyword>
<name>A0A8K0CTT4_IGNLU</name>
<dbReference type="EMBL" id="VTPC01007950">
    <property type="protein sequence ID" value="KAF2893484.1"/>
    <property type="molecule type" value="Genomic_DNA"/>
</dbReference>
<evidence type="ECO:0000313" key="2">
    <source>
        <dbReference type="Proteomes" id="UP000801492"/>
    </source>
</evidence>
<protein>
    <submittedName>
        <fullName evidence="1">Uncharacterized protein</fullName>
    </submittedName>
</protein>
<dbReference type="OrthoDB" id="6349457at2759"/>
<reference evidence="1" key="1">
    <citation type="submission" date="2019-08" db="EMBL/GenBank/DDBJ databases">
        <title>The genome of the North American firefly Photinus pyralis.</title>
        <authorList>
            <consortium name="Photinus pyralis genome working group"/>
            <person name="Fallon T.R."/>
            <person name="Sander Lower S.E."/>
            <person name="Weng J.-K."/>
        </authorList>
    </citation>
    <scope>NUCLEOTIDE SEQUENCE</scope>
    <source>
        <strain evidence="1">TRF0915ILg1</strain>
        <tissue evidence="1">Whole body</tissue>
    </source>
</reference>
<gene>
    <name evidence="1" type="ORF">ILUMI_12689</name>
</gene>
<dbReference type="Proteomes" id="UP000801492">
    <property type="component" value="Unassembled WGS sequence"/>
</dbReference>
<sequence length="258" mass="30072">MKCAKEAAKEALEEKPHKVNKNKSWWWNEETEQLINQREHWGKPWREYHQKLLTENRPEFLLNNDDQINIFDITLTQNDEISVPGLKNGLKTMKNGRTPGPSGIPIERLKAGTDLFLELVVYVFNCFLKGEEFPSEWKTAYYIQSSQKGRQKDIIKLSRIKSGEPTISVRDSYNGYWRSSIIRNKVKLPTEMSLKSAYEASVEISSLKINILKTLITYLEKPEPQHFYEEIFYKNDQVKAEATIEVDEDNNSSGCEEF</sequence>